<dbReference type="AlphaFoldDB" id="A0A8H7RFI0"/>
<evidence type="ECO:0000313" key="17">
    <source>
        <dbReference type="Proteomes" id="UP000603453"/>
    </source>
</evidence>
<evidence type="ECO:0000256" key="8">
    <source>
        <dbReference type="ARBA" id="ARBA00023029"/>
    </source>
</evidence>
<dbReference type="GO" id="GO:0000228">
    <property type="term" value="C:nuclear chromosome"/>
    <property type="evidence" value="ECO:0007669"/>
    <property type="project" value="TreeGrafter"/>
</dbReference>
<evidence type="ECO:0000256" key="11">
    <source>
        <dbReference type="ARBA" id="ARBA00023242"/>
    </source>
</evidence>
<accession>A0A8H7RFI0</accession>
<dbReference type="Pfam" id="PF21180">
    <property type="entry name" value="TOP6A-Spo11_Toprim"/>
    <property type="match status" value="1"/>
</dbReference>
<keyword evidence="17" id="KW-1185">Reference proteome</keyword>
<feature type="compositionally biased region" description="Low complexity" evidence="13">
    <location>
        <begin position="34"/>
        <end position="50"/>
    </location>
</feature>
<feature type="domain" description="Topoisomerase 6 subunit A/Spo11 TOPRIM" evidence="15">
    <location>
        <begin position="241"/>
        <end position="398"/>
    </location>
</feature>
<dbReference type="PRINTS" id="PR01551">
    <property type="entry name" value="SPO11HOMOLOG"/>
</dbReference>
<evidence type="ECO:0000256" key="5">
    <source>
        <dbReference type="ARBA" id="ARBA00012895"/>
    </source>
</evidence>
<comment type="caution">
    <text evidence="16">The sequence shown here is derived from an EMBL/GenBank/DDBJ whole genome shotgun (WGS) entry which is preliminary data.</text>
</comment>
<dbReference type="InterPro" id="IPR002815">
    <property type="entry name" value="Spo11/TopoVI_A"/>
</dbReference>
<evidence type="ECO:0000256" key="12">
    <source>
        <dbReference type="PROSITE-ProRule" id="PRU01385"/>
    </source>
</evidence>
<dbReference type="GO" id="GO:0003677">
    <property type="term" value="F:DNA binding"/>
    <property type="evidence" value="ECO:0007669"/>
    <property type="project" value="UniProtKB-UniRule"/>
</dbReference>
<keyword evidence="6" id="KW-0479">Metal-binding</keyword>
<dbReference type="PRINTS" id="PR01550">
    <property type="entry name" value="TOP6AFAMILY"/>
</dbReference>
<keyword evidence="11" id="KW-0539">Nucleus</keyword>
<protein>
    <recommendedName>
        <fullName evidence="5">DNA topoisomerase (ATP-hydrolyzing)</fullName>
        <ecNumber evidence="5">5.6.2.2</ecNumber>
    </recommendedName>
</protein>
<organism evidence="16 17">
    <name type="scientific">Mucor saturninus</name>
    <dbReference type="NCBI Taxonomy" id="64648"/>
    <lineage>
        <taxon>Eukaryota</taxon>
        <taxon>Fungi</taxon>
        <taxon>Fungi incertae sedis</taxon>
        <taxon>Mucoromycota</taxon>
        <taxon>Mucoromycotina</taxon>
        <taxon>Mucoromycetes</taxon>
        <taxon>Mucorales</taxon>
        <taxon>Mucorineae</taxon>
        <taxon>Mucoraceae</taxon>
        <taxon>Mucor</taxon>
    </lineage>
</organism>
<proteinExistence type="inferred from homology"/>
<comment type="similarity">
    <text evidence="4 12">Belongs to the TOP6A family.</text>
</comment>
<dbReference type="EC" id="5.6.2.2" evidence="5"/>
<dbReference type="GO" id="GO:0042138">
    <property type="term" value="P:meiotic DNA double-strand break formation"/>
    <property type="evidence" value="ECO:0007669"/>
    <property type="project" value="InterPro"/>
</dbReference>
<dbReference type="GO" id="GO:0000706">
    <property type="term" value="P:meiotic DNA double-strand break processing"/>
    <property type="evidence" value="ECO:0007669"/>
    <property type="project" value="TreeGrafter"/>
</dbReference>
<dbReference type="PROSITE" id="PS52041">
    <property type="entry name" value="TOPO_IIB"/>
    <property type="match status" value="1"/>
</dbReference>
<dbReference type="InterPro" id="IPR036388">
    <property type="entry name" value="WH-like_DNA-bd_sf"/>
</dbReference>
<dbReference type="Gene3D" id="1.10.10.10">
    <property type="entry name" value="Winged helix-like DNA-binding domain superfamily/Winged helix DNA-binding domain"/>
    <property type="match status" value="1"/>
</dbReference>
<feature type="region of interest" description="Disordered" evidence="13">
    <location>
        <begin position="91"/>
        <end position="113"/>
    </location>
</feature>
<evidence type="ECO:0000256" key="13">
    <source>
        <dbReference type="SAM" id="MobiDB-lite"/>
    </source>
</evidence>
<dbReference type="OrthoDB" id="521512at2759"/>
<dbReference type="InterPro" id="IPR013049">
    <property type="entry name" value="Spo11/TopoVI_A_N"/>
</dbReference>
<dbReference type="GO" id="GO:0007131">
    <property type="term" value="P:reciprocal meiotic recombination"/>
    <property type="evidence" value="ECO:0007669"/>
    <property type="project" value="TreeGrafter"/>
</dbReference>
<dbReference type="InterPro" id="IPR034136">
    <property type="entry name" value="TOPRIM_Topo6A/Spo11"/>
</dbReference>
<name>A0A8H7RFI0_9FUNG</name>
<dbReference type="GO" id="GO:0046872">
    <property type="term" value="F:metal ion binding"/>
    <property type="evidence" value="ECO:0007669"/>
    <property type="project" value="UniProtKB-KW"/>
</dbReference>
<evidence type="ECO:0000256" key="7">
    <source>
        <dbReference type="ARBA" id="ARBA00022842"/>
    </source>
</evidence>
<dbReference type="EMBL" id="JAEPRD010000011">
    <property type="protein sequence ID" value="KAG2210479.1"/>
    <property type="molecule type" value="Genomic_DNA"/>
</dbReference>
<evidence type="ECO:0000256" key="2">
    <source>
        <dbReference type="ARBA" id="ARBA00001946"/>
    </source>
</evidence>
<keyword evidence="10 12" id="KW-0413">Isomerase</keyword>
<evidence type="ECO:0000256" key="9">
    <source>
        <dbReference type="ARBA" id="ARBA00023125"/>
    </source>
</evidence>
<dbReference type="PANTHER" id="PTHR10848">
    <property type="entry name" value="MEIOTIC RECOMBINATION PROTEIN SPO11"/>
    <property type="match status" value="1"/>
</dbReference>
<dbReference type="Gene3D" id="3.40.1360.10">
    <property type="match status" value="1"/>
</dbReference>
<dbReference type="GO" id="GO:0003918">
    <property type="term" value="F:DNA topoisomerase type II (double strand cut, ATP-hydrolyzing) activity"/>
    <property type="evidence" value="ECO:0007669"/>
    <property type="project" value="UniProtKB-UniRule"/>
</dbReference>
<comment type="subcellular location">
    <subcellularLocation>
        <location evidence="3">Nucleus</location>
    </subcellularLocation>
</comment>
<dbReference type="PANTHER" id="PTHR10848:SF0">
    <property type="entry name" value="MEIOTIC RECOMBINATION PROTEIN SPO11"/>
    <property type="match status" value="1"/>
</dbReference>
<evidence type="ECO:0000313" key="16">
    <source>
        <dbReference type="EMBL" id="KAG2210479.1"/>
    </source>
</evidence>
<evidence type="ECO:0000256" key="1">
    <source>
        <dbReference type="ARBA" id="ARBA00000185"/>
    </source>
</evidence>
<evidence type="ECO:0000256" key="6">
    <source>
        <dbReference type="ARBA" id="ARBA00022723"/>
    </source>
</evidence>
<dbReference type="InterPro" id="IPR036078">
    <property type="entry name" value="Spo11/TopoVI_A_sf"/>
</dbReference>
<feature type="active site" description="O-(5'-phospho-DNA)-tyrosine intermediate" evidence="12">
    <location>
        <position position="152"/>
    </location>
</feature>
<dbReference type="GO" id="GO:0005524">
    <property type="term" value="F:ATP binding"/>
    <property type="evidence" value="ECO:0007669"/>
    <property type="project" value="InterPro"/>
</dbReference>
<sequence>MPHIILDDDGEDTQTYSTNVSDILDHTHHYPYTAPSISSSASDSISSTPPQQASTVAKTREEVMKEIQNTIEQMVTCIALGEPIRLVLNRRKGNNNSGDTQNDDMSETKKTRTLSLTSGDSAKAFARYLSVLQMIYEAIAYKIMVTKRDMFYRNVSLFGTQAVLDSIVDDISCHYNVPRSSLNSAASKGLIYGPIIIKLKNNKRLDCMSTPTDQDGCHDEQGILIPPISQVTQVQCMAKCMIVIEKEATFRYLVSAGFCQSLPESCILITASITGKGYPDLSTRQFVKYFSIHYSKLPIFALMDNDPHGLDIYATYKWGAKAFAFDVFNLAVNEIELIGLTCQDRKDFNIGTECYILMTERDKAKLSSMVRTCSLDETPGLSQLRDRGWSKEIEKQLASKGHQSYINEVNKLIRSDYKLELQALNNNNPFGLTNYLSTKLANCKL</sequence>
<keyword evidence="9 12" id="KW-0238">DNA-binding</keyword>
<evidence type="ECO:0000256" key="4">
    <source>
        <dbReference type="ARBA" id="ARBA00006559"/>
    </source>
</evidence>
<feature type="domain" description="Spo11/DNA topoisomerase VI subunit A N-terminal" evidence="14">
    <location>
        <begin position="123"/>
        <end position="183"/>
    </location>
</feature>
<dbReference type="Proteomes" id="UP000603453">
    <property type="component" value="Unassembled WGS sequence"/>
</dbReference>
<dbReference type="InterPro" id="IPR013048">
    <property type="entry name" value="Meiotic_Spo11"/>
</dbReference>
<feature type="region of interest" description="Disordered" evidence="13">
    <location>
        <begin position="34"/>
        <end position="54"/>
    </location>
</feature>
<evidence type="ECO:0000256" key="10">
    <source>
        <dbReference type="ARBA" id="ARBA00023235"/>
    </source>
</evidence>
<gene>
    <name evidence="16" type="ORF">INT47_002421</name>
</gene>
<evidence type="ECO:0000256" key="3">
    <source>
        <dbReference type="ARBA" id="ARBA00004123"/>
    </source>
</evidence>
<keyword evidence="7" id="KW-0460">Magnesium</keyword>
<evidence type="ECO:0000259" key="14">
    <source>
        <dbReference type="Pfam" id="PF04406"/>
    </source>
</evidence>
<dbReference type="SUPFAM" id="SSF56726">
    <property type="entry name" value="DNA topoisomerase IV, alpha subunit"/>
    <property type="match status" value="1"/>
</dbReference>
<comment type="cofactor">
    <cofactor evidence="2">
        <name>Mg(2+)</name>
        <dbReference type="ChEBI" id="CHEBI:18420"/>
    </cofactor>
</comment>
<dbReference type="Pfam" id="PF04406">
    <property type="entry name" value="TP6A_N"/>
    <property type="match status" value="1"/>
</dbReference>
<evidence type="ECO:0000259" key="15">
    <source>
        <dbReference type="Pfam" id="PF21180"/>
    </source>
</evidence>
<keyword evidence="8 12" id="KW-0799">Topoisomerase</keyword>
<reference evidence="16" key="1">
    <citation type="submission" date="2020-12" db="EMBL/GenBank/DDBJ databases">
        <title>Metabolic potential, ecology and presence of endohyphal bacteria is reflected in genomic diversity of Mucoromycotina.</title>
        <authorList>
            <person name="Muszewska A."/>
            <person name="Okrasinska A."/>
            <person name="Steczkiewicz K."/>
            <person name="Drgas O."/>
            <person name="Orlowska M."/>
            <person name="Perlinska-Lenart U."/>
            <person name="Aleksandrzak-Piekarczyk T."/>
            <person name="Szatraj K."/>
            <person name="Zielenkiewicz U."/>
            <person name="Pilsyk S."/>
            <person name="Malc E."/>
            <person name="Mieczkowski P."/>
            <person name="Kruszewska J.S."/>
            <person name="Biernat P."/>
            <person name="Pawlowska J."/>
        </authorList>
    </citation>
    <scope>NUCLEOTIDE SEQUENCE</scope>
    <source>
        <strain evidence="16">WA0000017839</strain>
    </source>
</reference>
<comment type="catalytic activity">
    <reaction evidence="1 12">
        <text>ATP-dependent breakage, passage and rejoining of double-stranded DNA.</text>
        <dbReference type="EC" id="5.6.2.2"/>
    </reaction>
</comment>
<dbReference type="CDD" id="cd00223">
    <property type="entry name" value="TOPRIM_TopoIIB_SPO"/>
    <property type="match status" value="1"/>
</dbReference>